<accession>A0ACB9ILZ4</accession>
<name>A0ACB9ILZ4_9ASTR</name>
<reference evidence="1 2" key="2">
    <citation type="journal article" date="2022" name="Mol. Ecol. Resour.">
        <title>The genomes of chicory, endive, great burdock and yacon provide insights into Asteraceae paleo-polyploidization history and plant inulin production.</title>
        <authorList>
            <person name="Fan W."/>
            <person name="Wang S."/>
            <person name="Wang H."/>
            <person name="Wang A."/>
            <person name="Jiang F."/>
            <person name="Liu H."/>
            <person name="Zhao H."/>
            <person name="Xu D."/>
            <person name="Zhang Y."/>
        </authorList>
    </citation>
    <scope>NUCLEOTIDE SEQUENCE [LARGE SCALE GENOMIC DNA]</scope>
    <source>
        <strain evidence="2">cv. Yunnan</strain>
        <tissue evidence="1">Leaves</tissue>
    </source>
</reference>
<gene>
    <name evidence="1" type="ORF">L1987_25229</name>
</gene>
<proteinExistence type="predicted"/>
<evidence type="ECO:0000313" key="2">
    <source>
        <dbReference type="Proteomes" id="UP001056120"/>
    </source>
</evidence>
<keyword evidence="2" id="KW-1185">Reference proteome</keyword>
<protein>
    <submittedName>
        <fullName evidence="1">Uncharacterized protein</fullName>
    </submittedName>
</protein>
<comment type="caution">
    <text evidence="1">The sequence shown here is derived from an EMBL/GenBank/DDBJ whole genome shotgun (WGS) entry which is preliminary data.</text>
</comment>
<dbReference type="Proteomes" id="UP001056120">
    <property type="component" value="Linkage Group LG08"/>
</dbReference>
<sequence>MGYLHHSQWRCLPKYRCLSGFSATTSGCKYGSFDLAIGNGEELTLSLPMANFPMNLAIANSEEVHPRQTKLNHAMARGLATTGFGPCIEVVYGRLIVYFTLEEMPICNATSYDVWDFKLDKMYILIPTPPFIPCFLSLTFQQTPYLHSSTFLYFRPHSPPSPPSPNSIISSSRFPKYSLDCSLTF</sequence>
<dbReference type="EMBL" id="CM042025">
    <property type="protein sequence ID" value="KAI3809258.1"/>
    <property type="molecule type" value="Genomic_DNA"/>
</dbReference>
<organism evidence="1 2">
    <name type="scientific">Smallanthus sonchifolius</name>
    <dbReference type="NCBI Taxonomy" id="185202"/>
    <lineage>
        <taxon>Eukaryota</taxon>
        <taxon>Viridiplantae</taxon>
        <taxon>Streptophyta</taxon>
        <taxon>Embryophyta</taxon>
        <taxon>Tracheophyta</taxon>
        <taxon>Spermatophyta</taxon>
        <taxon>Magnoliopsida</taxon>
        <taxon>eudicotyledons</taxon>
        <taxon>Gunneridae</taxon>
        <taxon>Pentapetalae</taxon>
        <taxon>asterids</taxon>
        <taxon>campanulids</taxon>
        <taxon>Asterales</taxon>
        <taxon>Asteraceae</taxon>
        <taxon>Asteroideae</taxon>
        <taxon>Heliantheae alliance</taxon>
        <taxon>Millerieae</taxon>
        <taxon>Smallanthus</taxon>
    </lineage>
</organism>
<reference evidence="2" key="1">
    <citation type="journal article" date="2022" name="Mol. Ecol. Resour.">
        <title>The genomes of chicory, endive, great burdock and yacon provide insights into Asteraceae palaeo-polyploidization history and plant inulin production.</title>
        <authorList>
            <person name="Fan W."/>
            <person name="Wang S."/>
            <person name="Wang H."/>
            <person name="Wang A."/>
            <person name="Jiang F."/>
            <person name="Liu H."/>
            <person name="Zhao H."/>
            <person name="Xu D."/>
            <person name="Zhang Y."/>
        </authorList>
    </citation>
    <scope>NUCLEOTIDE SEQUENCE [LARGE SCALE GENOMIC DNA]</scope>
    <source>
        <strain evidence="2">cv. Yunnan</strain>
    </source>
</reference>
<evidence type="ECO:0000313" key="1">
    <source>
        <dbReference type="EMBL" id="KAI3809258.1"/>
    </source>
</evidence>